<protein>
    <submittedName>
        <fullName evidence="4">18 kDa antigen</fullName>
    </submittedName>
</protein>
<dbReference type="KEGG" id="mnv:MNVI_29560"/>
<sequence length="169" mass="18476">MLSAREVFCGGNSKIYVGSDEEVIAMLRFDPLFRDLDRLTQQLWGNPVGTATRPAVMPMDVWREGDKFVVELDLPGIKPDSIDVTVDQGALTVRAERPYAGDEGHDWVAAERPHGVFSRQLFLGDQLDTEHVGADYTDGVLRLTVPVAEAAKPRKIAIQSGAAQQAISA</sequence>
<name>A0A7I7PG90_9MYCO</name>
<dbReference type="EMBL" id="AP022583">
    <property type="protein sequence ID" value="BBY07638.1"/>
    <property type="molecule type" value="Genomic_DNA"/>
</dbReference>
<dbReference type="Pfam" id="PF00011">
    <property type="entry name" value="HSP20"/>
    <property type="match status" value="1"/>
</dbReference>
<evidence type="ECO:0000259" key="3">
    <source>
        <dbReference type="PROSITE" id="PS01031"/>
    </source>
</evidence>
<gene>
    <name evidence="4" type="primary">hsp18_4</name>
    <name evidence="4" type="ORF">MNVI_29560</name>
</gene>
<dbReference type="Gene3D" id="2.60.40.790">
    <property type="match status" value="1"/>
</dbReference>
<dbReference type="Proteomes" id="UP000466894">
    <property type="component" value="Chromosome"/>
</dbReference>
<dbReference type="SUPFAM" id="SSF49764">
    <property type="entry name" value="HSP20-like chaperones"/>
    <property type="match status" value="1"/>
</dbReference>
<dbReference type="AlphaFoldDB" id="A0A7I7PG90"/>
<evidence type="ECO:0000313" key="4">
    <source>
        <dbReference type="EMBL" id="BBY07638.1"/>
    </source>
</evidence>
<dbReference type="InterPro" id="IPR002068">
    <property type="entry name" value="A-crystallin/Hsp20_dom"/>
</dbReference>
<proteinExistence type="inferred from homology"/>
<evidence type="ECO:0000256" key="2">
    <source>
        <dbReference type="RuleBase" id="RU003616"/>
    </source>
</evidence>
<dbReference type="InterPro" id="IPR008978">
    <property type="entry name" value="HSP20-like_chaperone"/>
</dbReference>
<organism evidence="4 5">
    <name type="scientific">Mycobacterium noviomagense</name>
    <dbReference type="NCBI Taxonomy" id="459858"/>
    <lineage>
        <taxon>Bacteria</taxon>
        <taxon>Bacillati</taxon>
        <taxon>Actinomycetota</taxon>
        <taxon>Actinomycetes</taxon>
        <taxon>Mycobacteriales</taxon>
        <taxon>Mycobacteriaceae</taxon>
        <taxon>Mycobacterium</taxon>
    </lineage>
</organism>
<comment type="similarity">
    <text evidence="1 2">Belongs to the small heat shock protein (HSP20) family.</text>
</comment>
<feature type="domain" description="SHSP" evidence="3">
    <location>
        <begin position="50"/>
        <end position="161"/>
    </location>
</feature>
<accession>A0A7I7PG90</accession>
<evidence type="ECO:0000256" key="1">
    <source>
        <dbReference type="PROSITE-ProRule" id="PRU00285"/>
    </source>
</evidence>
<dbReference type="CDD" id="cd06464">
    <property type="entry name" value="ACD_sHsps-like"/>
    <property type="match status" value="1"/>
</dbReference>
<dbReference type="PROSITE" id="PS01031">
    <property type="entry name" value="SHSP"/>
    <property type="match status" value="1"/>
</dbReference>
<evidence type="ECO:0000313" key="5">
    <source>
        <dbReference type="Proteomes" id="UP000466894"/>
    </source>
</evidence>
<dbReference type="InterPro" id="IPR031107">
    <property type="entry name" value="Small_HSP"/>
</dbReference>
<reference evidence="4 5" key="1">
    <citation type="journal article" date="2019" name="Emerg. Microbes Infect.">
        <title>Comprehensive subspecies identification of 175 nontuberculous mycobacteria species based on 7547 genomic profiles.</title>
        <authorList>
            <person name="Matsumoto Y."/>
            <person name="Kinjo T."/>
            <person name="Motooka D."/>
            <person name="Nabeya D."/>
            <person name="Jung N."/>
            <person name="Uechi K."/>
            <person name="Horii T."/>
            <person name="Iida T."/>
            <person name="Fujita J."/>
            <person name="Nakamura S."/>
        </authorList>
    </citation>
    <scope>NUCLEOTIDE SEQUENCE [LARGE SCALE GENOMIC DNA]</scope>
    <source>
        <strain evidence="4 5">JCM 16367</strain>
    </source>
</reference>
<dbReference type="PANTHER" id="PTHR11527">
    <property type="entry name" value="HEAT-SHOCK PROTEIN 20 FAMILY MEMBER"/>
    <property type="match status" value="1"/>
</dbReference>